<dbReference type="Gene3D" id="1.10.510.10">
    <property type="entry name" value="Transferase(Phosphotransferase) domain 1"/>
    <property type="match status" value="1"/>
</dbReference>
<dbReference type="EMBL" id="CAJNRD030001118">
    <property type="protein sequence ID" value="CAG5084500.1"/>
    <property type="molecule type" value="Genomic_DNA"/>
</dbReference>
<proteinExistence type="predicted"/>
<dbReference type="Gene3D" id="2.10.60.10">
    <property type="entry name" value="CD59"/>
    <property type="match status" value="1"/>
</dbReference>
<dbReference type="OrthoDB" id="69842at2759"/>
<keyword evidence="8" id="KW-0067">ATP-binding</keyword>
<feature type="chain" id="PRO_5035199815" evidence="13">
    <location>
        <begin position="22"/>
        <end position="372"/>
    </location>
</feature>
<sequence length="372" mass="41624">MANILCIIIFMIFLGVKSSQGDIQHAPLLDDKQNGLDSEEPTEFPNQEKYVHGVQRKLTCYSCEADECIKPELCYDAAVCWKSTVREVDGTERVKRACTSMSDQVLLTCNKKPPNSKSEAVYNVECCFSDLCNKGPFPVLEPLNDNGEKYAIKLALSIMGSIIVVSIIIGGIIFFTLLSKTRRKRSLVLKRNKLLVDPELEPSMLHFPSSSLTSSTNYHPHELRATAAGDSTLKEYLDGRSLTSGSGSGLPLLVQQSFRRADIYSLGLIMWEVCRRCISNGVALDYAAPYSEWLSSNTQEPSIEEMRKLVSYDQRRPPLPNRWHSDPTLSGIGKLMRECWHGKPAARLPILRVKKTLIKLAANDSRVHLTID</sequence>
<dbReference type="InterPro" id="IPR045860">
    <property type="entry name" value="Snake_toxin-like_sf"/>
</dbReference>
<name>A0A8J2H8C9_COTCN</name>
<evidence type="ECO:0000259" key="14">
    <source>
        <dbReference type="PROSITE" id="PS51256"/>
    </source>
</evidence>
<dbReference type="InterPro" id="IPR011009">
    <property type="entry name" value="Kinase-like_dom_sf"/>
</dbReference>
<evidence type="ECO:0000256" key="7">
    <source>
        <dbReference type="ARBA" id="ARBA00022777"/>
    </source>
</evidence>
<dbReference type="InterPro" id="IPR000333">
    <property type="entry name" value="TGFB_receptor"/>
</dbReference>
<evidence type="ECO:0000313" key="16">
    <source>
        <dbReference type="Proteomes" id="UP000786811"/>
    </source>
</evidence>
<keyword evidence="11 15" id="KW-0675">Receptor</keyword>
<keyword evidence="10 12" id="KW-0472">Membrane</keyword>
<evidence type="ECO:0000256" key="12">
    <source>
        <dbReference type="SAM" id="Phobius"/>
    </source>
</evidence>
<keyword evidence="16" id="KW-1185">Reference proteome</keyword>
<comment type="caution">
    <text evidence="15">The sequence shown here is derived from an EMBL/GenBank/DDBJ whole genome shotgun (WGS) entry which is preliminary data.</text>
</comment>
<keyword evidence="7" id="KW-0418">Kinase</keyword>
<evidence type="ECO:0000256" key="1">
    <source>
        <dbReference type="ARBA" id="ARBA00004479"/>
    </source>
</evidence>
<evidence type="ECO:0000256" key="11">
    <source>
        <dbReference type="ARBA" id="ARBA00023170"/>
    </source>
</evidence>
<dbReference type="PANTHER" id="PTHR23255:SF72">
    <property type="entry name" value="RECEPTOR PROTEIN SERINE_THREONINE KINASE"/>
    <property type="match status" value="1"/>
</dbReference>
<feature type="signal peptide" evidence="13">
    <location>
        <begin position="1"/>
        <end position="21"/>
    </location>
</feature>
<dbReference type="Pfam" id="PF01064">
    <property type="entry name" value="Activin_recp"/>
    <property type="match status" value="1"/>
</dbReference>
<evidence type="ECO:0000256" key="3">
    <source>
        <dbReference type="ARBA" id="ARBA00022679"/>
    </source>
</evidence>
<dbReference type="SUPFAM" id="SSF56112">
    <property type="entry name" value="Protein kinase-like (PK-like)"/>
    <property type="match status" value="1"/>
</dbReference>
<dbReference type="AlphaFoldDB" id="A0A8J2H8C9"/>
<organism evidence="15 16">
    <name type="scientific">Cotesia congregata</name>
    <name type="common">Parasitoid wasp</name>
    <name type="synonym">Apanteles congregatus</name>
    <dbReference type="NCBI Taxonomy" id="51543"/>
    <lineage>
        <taxon>Eukaryota</taxon>
        <taxon>Metazoa</taxon>
        <taxon>Ecdysozoa</taxon>
        <taxon>Arthropoda</taxon>
        <taxon>Hexapoda</taxon>
        <taxon>Insecta</taxon>
        <taxon>Pterygota</taxon>
        <taxon>Neoptera</taxon>
        <taxon>Endopterygota</taxon>
        <taxon>Hymenoptera</taxon>
        <taxon>Apocrita</taxon>
        <taxon>Ichneumonoidea</taxon>
        <taxon>Braconidae</taxon>
        <taxon>Microgastrinae</taxon>
        <taxon>Cotesia</taxon>
    </lineage>
</organism>
<dbReference type="PANTHER" id="PTHR23255">
    <property type="entry name" value="TRANSFORMING GROWTH FACTOR-BETA RECEPTOR TYPE I AND II"/>
    <property type="match status" value="1"/>
</dbReference>
<dbReference type="GO" id="GO:0005524">
    <property type="term" value="F:ATP binding"/>
    <property type="evidence" value="ECO:0007669"/>
    <property type="project" value="UniProtKB-KW"/>
</dbReference>
<evidence type="ECO:0000313" key="15">
    <source>
        <dbReference type="EMBL" id="CAG5084500.1"/>
    </source>
</evidence>
<keyword evidence="5 13" id="KW-0732">Signal</keyword>
<evidence type="ECO:0000256" key="8">
    <source>
        <dbReference type="ARBA" id="ARBA00022840"/>
    </source>
</evidence>
<evidence type="ECO:0000256" key="9">
    <source>
        <dbReference type="ARBA" id="ARBA00022989"/>
    </source>
</evidence>
<comment type="subcellular location">
    <subcellularLocation>
        <location evidence="1">Membrane</location>
        <topology evidence="1">Single-pass type I membrane protein</topology>
    </subcellularLocation>
</comment>
<feature type="domain" description="GS" evidence="14">
    <location>
        <begin position="231"/>
        <end position="261"/>
    </location>
</feature>
<protein>
    <submittedName>
        <fullName evidence="15">Similar to ACVR1: Activin receptor type-1 (Gallus gallus)</fullName>
    </submittedName>
</protein>
<keyword evidence="3" id="KW-0808">Transferase</keyword>
<keyword evidence="4 12" id="KW-0812">Transmembrane</keyword>
<gene>
    <name evidence="15" type="ORF">HICCMSTLAB_LOCUS4120</name>
</gene>
<dbReference type="GO" id="GO:0004675">
    <property type="term" value="F:transmembrane receptor protein serine/threonine kinase activity"/>
    <property type="evidence" value="ECO:0007669"/>
    <property type="project" value="InterPro"/>
</dbReference>
<feature type="transmembrane region" description="Helical" evidence="12">
    <location>
        <begin position="154"/>
        <end position="178"/>
    </location>
</feature>
<evidence type="ECO:0000256" key="5">
    <source>
        <dbReference type="ARBA" id="ARBA00022729"/>
    </source>
</evidence>
<evidence type="ECO:0000256" key="2">
    <source>
        <dbReference type="ARBA" id="ARBA00022527"/>
    </source>
</evidence>
<dbReference type="InterPro" id="IPR000472">
    <property type="entry name" value="Activin_recp"/>
</dbReference>
<dbReference type="GO" id="GO:0071363">
    <property type="term" value="P:cellular response to growth factor stimulus"/>
    <property type="evidence" value="ECO:0007669"/>
    <property type="project" value="TreeGrafter"/>
</dbReference>
<evidence type="ECO:0000256" key="10">
    <source>
        <dbReference type="ARBA" id="ARBA00023136"/>
    </source>
</evidence>
<dbReference type="SUPFAM" id="SSF57302">
    <property type="entry name" value="Snake toxin-like"/>
    <property type="match status" value="1"/>
</dbReference>
<dbReference type="CDD" id="cd23600">
    <property type="entry name" value="TFP_LU_ECD_Sax"/>
    <property type="match status" value="1"/>
</dbReference>
<keyword evidence="2" id="KW-0723">Serine/threonine-protein kinase</keyword>
<dbReference type="PROSITE" id="PS51256">
    <property type="entry name" value="GS"/>
    <property type="match status" value="1"/>
</dbReference>
<evidence type="ECO:0000256" key="13">
    <source>
        <dbReference type="SAM" id="SignalP"/>
    </source>
</evidence>
<dbReference type="Proteomes" id="UP000786811">
    <property type="component" value="Unassembled WGS sequence"/>
</dbReference>
<evidence type="ECO:0000256" key="4">
    <source>
        <dbReference type="ARBA" id="ARBA00022692"/>
    </source>
</evidence>
<dbReference type="Pfam" id="PF08515">
    <property type="entry name" value="TGF_beta_GS"/>
    <property type="match status" value="1"/>
</dbReference>
<reference evidence="15" key="1">
    <citation type="submission" date="2021-04" db="EMBL/GenBank/DDBJ databases">
        <authorList>
            <person name="Chebbi M.A.C M."/>
        </authorList>
    </citation>
    <scope>NUCLEOTIDE SEQUENCE</scope>
</reference>
<evidence type="ECO:0000256" key="6">
    <source>
        <dbReference type="ARBA" id="ARBA00022741"/>
    </source>
</evidence>
<accession>A0A8J2H8C9</accession>
<dbReference type="InterPro" id="IPR003605">
    <property type="entry name" value="GS_dom"/>
</dbReference>
<dbReference type="SMART" id="SM00467">
    <property type="entry name" value="GS"/>
    <property type="match status" value="1"/>
</dbReference>
<keyword evidence="6" id="KW-0547">Nucleotide-binding</keyword>
<dbReference type="GO" id="GO:0070724">
    <property type="term" value="C:BMP receptor complex"/>
    <property type="evidence" value="ECO:0007669"/>
    <property type="project" value="TreeGrafter"/>
</dbReference>
<keyword evidence="9 12" id="KW-1133">Transmembrane helix</keyword>